<sequence length="83" mass="9100">MDTMLTTQTILSLLPAQYAADAVVIFSFLISGCAVVARFWRPPAAGSKWVVVWTLVTAMAQLRGWNRPAPAPDRKDNAADRKP</sequence>
<accession>A0A9N7H180</accession>
<keyword evidence="1" id="KW-1133">Transmembrane helix</keyword>
<keyword evidence="1" id="KW-0472">Membrane</keyword>
<evidence type="ECO:0000256" key="1">
    <source>
        <dbReference type="SAM" id="Phobius"/>
    </source>
</evidence>
<feature type="transmembrane region" description="Helical" evidence="1">
    <location>
        <begin position="20"/>
        <end position="40"/>
    </location>
</feature>
<dbReference type="Proteomes" id="UP000189683">
    <property type="component" value="Chromosome"/>
</dbReference>
<name>A0A9N7H180_9PROT</name>
<reference evidence="3" key="1">
    <citation type="submission" date="2017-02" db="EMBL/GenBank/DDBJ databases">
        <title>zhang.</title>
        <authorList>
            <person name="Zhang H."/>
        </authorList>
    </citation>
    <scope>NUCLEOTIDE SEQUENCE [LARGE SCALE GENOMIC DNA]</scope>
    <source>
        <strain evidence="3">RZS01</strain>
    </source>
</reference>
<dbReference type="AlphaFoldDB" id="A0A9N7H180"/>
<gene>
    <name evidence="2" type="ORF">B0W47_08425</name>
</gene>
<protein>
    <submittedName>
        <fullName evidence="2">Uncharacterized protein</fullName>
    </submittedName>
</protein>
<dbReference type="EMBL" id="CP019875">
    <property type="protein sequence ID" value="AQU87497.1"/>
    <property type="molecule type" value="Genomic_DNA"/>
</dbReference>
<proteinExistence type="predicted"/>
<organism evidence="2 3">
    <name type="scientific">Komagataeibacter nataicola</name>
    <dbReference type="NCBI Taxonomy" id="265960"/>
    <lineage>
        <taxon>Bacteria</taxon>
        <taxon>Pseudomonadati</taxon>
        <taxon>Pseudomonadota</taxon>
        <taxon>Alphaproteobacteria</taxon>
        <taxon>Acetobacterales</taxon>
        <taxon>Acetobacteraceae</taxon>
        <taxon>Komagataeibacter</taxon>
    </lineage>
</organism>
<evidence type="ECO:0000313" key="3">
    <source>
        <dbReference type="Proteomes" id="UP000189683"/>
    </source>
</evidence>
<dbReference type="KEGG" id="kna:B0W47_08425"/>
<dbReference type="RefSeq" id="WP_078525346.1">
    <property type="nucleotide sequence ID" value="NZ_CP019875.1"/>
</dbReference>
<evidence type="ECO:0000313" key="2">
    <source>
        <dbReference type="EMBL" id="AQU87497.1"/>
    </source>
</evidence>
<keyword evidence="1" id="KW-0812">Transmembrane</keyword>